<keyword evidence="3" id="KW-1185">Reference proteome</keyword>
<dbReference type="Proteomes" id="UP001182556">
    <property type="component" value="Unassembled WGS sequence"/>
</dbReference>
<comment type="caution">
    <text evidence="2">The sequence shown here is derived from an EMBL/GenBank/DDBJ whole genome shotgun (WGS) entry which is preliminary data.</text>
</comment>
<sequence>MYALLTTAFPAKINGEERTIDCSDLKQLQALEAGTNLTDAGRETAKRVGSLFHKPVFHKPDNFYISGLPRTAETAECHYQPSGVVYDDPSELEGHYILSDGSVIPFKKHPAMNEGFSGSNNLSDRVLLADLDRDLKNPNVSAHQPFPSSLIAEWFRGTCLSHGNRLRTLLRKLKDRLPPELAGEVNTDRPLRNCEVYTFELRDGTNEATEGSPEPFDFTWSKEVEEEQYDLEAEFHRREEKRELKTERQSPTSSISDAPVTHLPYGASSETHHLSEEKEITSIAIVPSAEDPSLLGSSPSSAAFPLETSPESGYGDTKEQNTKDTATSWSALITPVITPLSTVIPFSI</sequence>
<proteinExistence type="predicted"/>
<evidence type="ECO:0000313" key="3">
    <source>
        <dbReference type="Proteomes" id="UP001182556"/>
    </source>
</evidence>
<name>A0AAD9FPW0_PAPLA</name>
<dbReference type="EMBL" id="JAODAN010000006">
    <property type="protein sequence ID" value="KAK1923368.1"/>
    <property type="molecule type" value="Genomic_DNA"/>
</dbReference>
<dbReference type="SUPFAM" id="SSF53254">
    <property type="entry name" value="Phosphoglycerate mutase-like"/>
    <property type="match status" value="1"/>
</dbReference>
<feature type="compositionally biased region" description="Basic and acidic residues" evidence="1">
    <location>
        <begin position="233"/>
        <end position="248"/>
    </location>
</feature>
<evidence type="ECO:0000313" key="2">
    <source>
        <dbReference type="EMBL" id="KAK1923368.1"/>
    </source>
</evidence>
<gene>
    <name evidence="2" type="ORF">DB88DRAFT_546532</name>
</gene>
<dbReference type="InterPro" id="IPR029033">
    <property type="entry name" value="His_PPase_superfam"/>
</dbReference>
<organism evidence="2 3">
    <name type="scientific">Papiliotrema laurentii</name>
    <name type="common">Cryptococcus laurentii</name>
    <dbReference type="NCBI Taxonomy" id="5418"/>
    <lineage>
        <taxon>Eukaryota</taxon>
        <taxon>Fungi</taxon>
        <taxon>Dikarya</taxon>
        <taxon>Basidiomycota</taxon>
        <taxon>Agaricomycotina</taxon>
        <taxon>Tremellomycetes</taxon>
        <taxon>Tremellales</taxon>
        <taxon>Rhynchogastremaceae</taxon>
        <taxon>Papiliotrema</taxon>
    </lineage>
</organism>
<dbReference type="CDD" id="cd07040">
    <property type="entry name" value="HP"/>
    <property type="match status" value="1"/>
</dbReference>
<feature type="region of interest" description="Disordered" evidence="1">
    <location>
        <begin position="291"/>
        <end position="325"/>
    </location>
</feature>
<dbReference type="AlphaFoldDB" id="A0AAD9FPW0"/>
<accession>A0AAD9FPW0</accession>
<evidence type="ECO:0000256" key="1">
    <source>
        <dbReference type="SAM" id="MobiDB-lite"/>
    </source>
</evidence>
<feature type="compositionally biased region" description="Low complexity" evidence="1">
    <location>
        <begin position="292"/>
        <end position="306"/>
    </location>
</feature>
<reference evidence="2" key="1">
    <citation type="submission" date="2023-02" db="EMBL/GenBank/DDBJ databases">
        <title>Identification and recombinant expression of a fungal hydrolase from Papiliotrema laurentii that hydrolyzes apple cutin and clears colloidal polyester polyurethane.</title>
        <authorList>
            <consortium name="DOE Joint Genome Institute"/>
            <person name="Roman V.A."/>
            <person name="Bojanowski C."/>
            <person name="Crable B.R."/>
            <person name="Wagner D.N."/>
            <person name="Hung C.S."/>
            <person name="Nadeau L.J."/>
            <person name="Schratz L."/>
            <person name="Haridas S."/>
            <person name="Pangilinan J."/>
            <person name="Lipzen A."/>
            <person name="Na H."/>
            <person name="Yan M."/>
            <person name="Ng V."/>
            <person name="Grigoriev I.V."/>
            <person name="Spatafora J.W."/>
            <person name="Barlow D."/>
            <person name="Biffinger J."/>
            <person name="Kelley-Loughnane N."/>
            <person name="Varaljay V.A."/>
            <person name="Crookes-Goodson W.J."/>
        </authorList>
    </citation>
    <scope>NUCLEOTIDE SEQUENCE</scope>
    <source>
        <strain evidence="2">5307AH</strain>
    </source>
</reference>
<feature type="region of interest" description="Disordered" evidence="1">
    <location>
        <begin position="233"/>
        <end position="274"/>
    </location>
</feature>
<dbReference type="Gene3D" id="3.40.50.1240">
    <property type="entry name" value="Phosphoglycerate mutase-like"/>
    <property type="match status" value="1"/>
</dbReference>
<protein>
    <submittedName>
        <fullName evidence="2">Uncharacterized protein</fullName>
    </submittedName>
</protein>